<organism evidence="4 5">
    <name type="scientific">Chlorobium luteolum (strain DSM 273 / BCRC 81028 / 2530)</name>
    <name type="common">Pelodictyon luteolum</name>
    <dbReference type="NCBI Taxonomy" id="319225"/>
    <lineage>
        <taxon>Bacteria</taxon>
        <taxon>Pseudomonadati</taxon>
        <taxon>Chlorobiota</taxon>
        <taxon>Chlorobiia</taxon>
        <taxon>Chlorobiales</taxon>
        <taxon>Chlorobiaceae</taxon>
        <taxon>Chlorobium/Pelodictyon group</taxon>
        <taxon>Pelodictyon</taxon>
    </lineage>
</organism>
<dbReference type="SUPFAM" id="SSF52922">
    <property type="entry name" value="TK C-terminal domain-like"/>
    <property type="match status" value="1"/>
</dbReference>
<feature type="domain" description="Pyruvate/ketoisovalerate oxidoreductase catalytic" evidence="2">
    <location>
        <begin position="14"/>
        <end position="172"/>
    </location>
</feature>
<dbReference type="NCBIfam" id="TIGR03710">
    <property type="entry name" value="OAFO_sf"/>
    <property type="match status" value="1"/>
</dbReference>
<accession>Q3B3Z7</accession>
<dbReference type="CDD" id="cd07034">
    <property type="entry name" value="TPP_PYR_PFOR_IOR-alpha_like"/>
    <property type="match status" value="1"/>
</dbReference>
<dbReference type="GO" id="GO:0016903">
    <property type="term" value="F:oxidoreductase activity, acting on the aldehyde or oxo group of donors"/>
    <property type="evidence" value="ECO:0007669"/>
    <property type="project" value="InterPro"/>
</dbReference>
<dbReference type="OrthoDB" id="9794954at2"/>
<dbReference type="GO" id="GO:0006979">
    <property type="term" value="P:response to oxidative stress"/>
    <property type="evidence" value="ECO:0007669"/>
    <property type="project" value="TreeGrafter"/>
</dbReference>
<dbReference type="KEGG" id="plt:Plut_1072"/>
<dbReference type="SUPFAM" id="SSF52518">
    <property type="entry name" value="Thiamin diphosphate-binding fold (THDP-binding)"/>
    <property type="match status" value="1"/>
</dbReference>
<keyword evidence="5" id="KW-1185">Reference proteome</keyword>
<dbReference type="HOGENOM" id="CLU_017038_1_0_10"/>
<dbReference type="EMBL" id="CP000096">
    <property type="protein sequence ID" value="ABB23934.1"/>
    <property type="molecule type" value="Genomic_DNA"/>
</dbReference>
<dbReference type="PANTHER" id="PTHR32154">
    <property type="entry name" value="PYRUVATE-FLAVODOXIN OXIDOREDUCTASE-RELATED"/>
    <property type="match status" value="1"/>
</dbReference>
<proteinExistence type="predicted"/>
<dbReference type="FunFam" id="3.40.50.970:FF:000022">
    <property type="entry name" value="2-oxoglutarate ferredoxin oxidoreductase alpha subunit"/>
    <property type="match status" value="1"/>
</dbReference>
<dbReference type="SUPFAM" id="SSF53323">
    <property type="entry name" value="Pyruvate-ferredoxin oxidoreductase, PFOR, domain III"/>
    <property type="match status" value="1"/>
</dbReference>
<dbReference type="InterPro" id="IPR022367">
    <property type="entry name" value="2-oxoacid/accept_OxRdtase_asu"/>
</dbReference>
<protein>
    <submittedName>
        <fullName evidence="4">2-oxoacid:ferredoxin oxidoreductase, alpha subunit</fullName>
    </submittedName>
</protein>
<dbReference type="eggNOG" id="COG1014">
    <property type="taxonomic scope" value="Bacteria"/>
</dbReference>
<dbReference type="RefSeq" id="WP_011357806.1">
    <property type="nucleotide sequence ID" value="NC_007512.1"/>
</dbReference>
<reference evidence="5" key="1">
    <citation type="submission" date="2005-08" db="EMBL/GenBank/DDBJ databases">
        <title>Complete sequence of Pelodictyon luteolum DSM 273.</title>
        <authorList>
            <consortium name="US DOE Joint Genome Institute"/>
            <person name="Copeland A."/>
            <person name="Lucas S."/>
            <person name="Lapidus A."/>
            <person name="Barry K."/>
            <person name="Detter J.C."/>
            <person name="Glavina T."/>
            <person name="Hammon N."/>
            <person name="Israni S."/>
            <person name="Pitluck S."/>
            <person name="Bryant D."/>
            <person name="Schmutz J."/>
            <person name="Larimer F."/>
            <person name="Land M."/>
            <person name="Kyrpides N."/>
            <person name="Ivanova N."/>
            <person name="Richardson P."/>
        </authorList>
    </citation>
    <scope>NUCLEOTIDE SEQUENCE [LARGE SCALE GENOMIC DNA]</scope>
    <source>
        <strain evidence="5">DSM 273 / BCRC 81028 / 2530</strain>
    </source>
</reference>
<dbReference type="Proteomes" id="UP000002709">
    <property type="component" value="Chromosome"/>
</dbReference>
<gene>
    <name evidence="4" type="ordered locus">Plut_1072</name>
</gene>
<keyword evidence="1" id="KW-0560">Oxidoreductase</keyword>
<dbReference type="Pfam" id="PF01558">
    <property type="entry name" value="POR"/>
    <property type="match status" value="1"/>
</dbReference>
<evidence type="ECO:0000259" key="2">
    <source>
        <dbReference type="Pfam" id="PF01558"/>
    </source>
</evidence>
<dbReference type="InterPro" id="IPR009014">
    <property type="entry name" value="Transketo_C/PFOR_II"/>
</dbReference>
<dbReference type="InterPro" id="IPR002869">
    <property type="entry name" value="Pyrv_flavodox_OxRed_cen"/>
</dbReference>
<dbReference type="eggNOG" id="COG0674">
    <property type="taxonomic scope" value="Bacteria"/>
</dbReference>
<feature type="domain" description="Pyruvate flavodoxin/ferredoxin oxidoreductase pyrimidine binding" evidence="3">
    <location>
        <begin position="209"/>
        <end position="442"/>
    </location>
</feature>
<dbReference type="STRING" id="319225.Plut_1072"/>
<evidence type="ECO:0000313" key="5">
    <source>
        <dbReference type="Proteomes" id="UP000002709"/>
    </source>
</evidence>
<dbReference type="Gene3D" id="3.40.50.970">
    <property type="match status" value="1"/>
</dbReference>
<dbReference type="AlphaFoldDB" id="Q3B3Z7"/>
<name>Q3B3Z7_CHLL3</name>
<dbReference type="InterPro" id="IPR019752">
    <property type="entry name" value="Pyrv/ketoisovalerate_OxRed_cat"/>
</dbReference>
<dbReference type="Gene3D" id="3.40.50.920">
    <property type="match status" value="1"/>
</dbReference>
<dbReference type="InterPro" id="IPR029061">
    <property type="entry name" value="THDP-binding"/>
</dbReference>
<dbReference type="PANTHER" id="PTHR32154:SF20">
    <property type="entry name" value="2-OXOGLUTARATE OXIDOREDUCTASE SUBUNIT KORA"/>
    <property type="match status" value="1"/>
</dbReference>
<evidence type="ECO:0000313" key="4">
    <source>
        <dbReference type="EMBL" id="ABB23934.1"/>
    </source>
</evidence>
<dbReference type="Pfam" id="PF01855">
    <property type="entry name" value="POR_N"/>
    <property type="match status" value="1"/>
</dbReference>
<dbReference type="InterPro" id="IPR050722">
    <property type="entry name" value="Pyruvate:ferred/Flavod_OxRd"/>
</dbReference>
<dbReference type="Gene3D" id="3.40.920.10">
    <property type="entry name" value="Pyruvate-ferredoxin oxidoreductase, PFOR, domain III"/>
    <property type="match status" value="1"/>
</dbReference>
<sequence length="567" mass="60216">MPQDELSVVFEGAAGQGIKAMADILAATLKDCGYFVSVSHEYMSRIRGGSNTAQIRITDKPRTAYTRRTDIYIGLSAEALRRYHERSGTGSVAYIEHDAPSDGVPGKIVTTPFSEMAAECGSNRYRNTVGGGIVLGMLALPLKPFITHLEAAFARSGTDAMKGNARAAALGYGWGEAHQDGGMPFSPPVDTDLAVEHLLLTGTQALGIGAVAAGCNFLSSYPMSPATGLMTFLAAHAEAFGIVVDQAEDEIAALNACVGASFAGARALASTSGGGFDLMQEGLSLAAMTETPVVIHVAQRPGPATGLPTRTEQGDLSLVLHGGHGEFPRIVLAPGSISELVTAMQQAFSSSSRYQVPVIILTDQHLLDLATTIPRSVIRRIGSYPSIIQTACGYRRYAFTADGISPRGVPGYGEGIVRADSDEHDESGLITESFEMRRRMMEKRLKRRTAMAKAALPPSAFGDPESAHTLFLAWGSTRSLLEEALEKTGGEGCAGLHFSQVYPLPPDVYRLLQGRRLAVIENNATGQFADLLTREAGVVVSHRILKSSGEPFAVEDICEALREISNA</sequence>
<dbReference type="InterPro" id="IPR002880">
    <property type="entry name" value="Pyrv_Fd/Flavodoxin_OxRdtase_N"/>
</dbReference>
<evidence type="ECO:0000256" key="1">
    <source>
        <dbReference type="ARBA" id="ARBA00023002"/>
    </source>
</evidence>
<evidence type="ECO:0000259" key="3">
    <source>
        <dbReference type="Pfam" id="PF01855"/>
    </source>
</evidence>